<dbReference type="RefSeq" id="WP_179500858.1">
    <property type="nucleotide sequence ID" value="NZ_JACCAA010000001.1"/>
</dbReference>
<dbReference type="PRINTS" id="PR00081">
    <property type="entry name" value="GDHRDH"/>
</dbReference>
<dbReference type="Pfam" id="PF00106">
    <property type="entry name" value="adh_short"/>
    <property type="match status" value="1"/>
</dbReference>
<evidence type="ECO:0000256" key="1">
    <source>
        <dbReference type="ARBA" id="ARBA00006484"/>
    </source>
</evidence>
<dbReference type="InterPro" id="IPR020904">
    <property type="entry name" value="Sc_DH/Rdtase_CS"/>
</dbReference>
<dbReference type="SUPFAM" id="SSF51735">
    <property type="entry name" value="NAD(P)-binding Rossmann-fold domains"/>
    <property type="match status" value="1"/>
</dbReference>
<sequence>MPIPSSLIDHPGQIPSQTGRRFVVTGATGGLGIELTRALATAGADVVMAVRNTTAGEQAAERVRRTGAPGRVEVRQLDVADLASIHAFAGDLEQVDVLINNAGIMGVPQGQTVDGFEMQIGTNHLGHFALTNLVLPKLTDRVVLLGSHAHWSGRLDVDDLDHATRRYGGYPAYAQSKLATLLFMGELQRRLTAAGSSVRAVGAHPGYTATGITMHTGNGLFTSISRLGNLVAGMKPWRGALPVLAAATLDIPGDTYLGPRAAGGFLGSPAPARRSRAASDTGLAADLWQRSASLTGVDFPL</sequence>
<dbReference type="NCBIfam" id="NF004846">
    <property type="entry name" value="PRK06197.1"/>
    <property type="match status" value="1"/>
</dbReference>
<proteinExistence type="inferred from homology"/>
<dbReference type="GO" id="GO:0016491">
    <property type="term" value="F:oxidoreductase activity"/>
    <property type="evidence" value="ECO:0007669"/>
    <property type="project" value="UniProtKB-KW"/>
</dbReference>
<organism evidence="3 4">
    <name type="scientific">Nocardioides daedukensis</name>
    <dbReference type="NCBI Taxonomy" id="634462"/>
    <lineage>
        <taxon>Bacteria</taxon>
        <taxon>Bacillati</taxon>
        <taxon>Actinomycetota</taxon>
        <taxon>Actinomycetes</taxon>
        <taxon>Propionibacteriales</taxon>
        <taxon>Nocardioidaceae</taxon>
        <taxon>Nocardioides</taxon>
    </lineage>
</organism>
<comment type="caution">
    <text evidence="3">The sequence shown here is derived from an EMBL/GenBank/DDBJ whole genome shotgun (WGS) entry which is preliminary data.</text>
</comment>
<reference evidence="3 4" key="1">
    <citation type="submission" date="2020-07" db="EMBL/GenBank/DDBJ databases">
        <title>Sequencing the genomes of 1000 actinobacteria strains.</title>
        <authorList>
            <person name="Klenk H.-P."/>
        </authorList>
    </citation>
    <scope>NUCLEOTIDE SEQUENCE [LARGE SCALE GENOMIC DNA]</scope>
    <source>
        <strain evidence="3 4">DSM 23819</strain>
    </source>
</reference>
<dbReference type="PROSITE" id="PS00061">
    <property type="entry name" value="ADH_SHORT"/>
    <property type="match status" value="1"/>
</dbReference>
<dbReference type="EMBL" id="JACCAA010000001">
    <property type="protein sequence ID" value="NYG57610.1"/>
    <property type="molecule type" value="Genomic_DNA"/>
</dbReference>
<dbReference type="Proteomes" id="UP000540656">
    <property type="component" value="Unassembled WGS sequence"/>
</dbReference>
<evidence type="ECO:0000313" key="3">
    <source>
        <dbReference type="EMBL" id="NYG57610.1"/>
    </source>
</evidence>
<keyword evidence="2" id="KW-0560">Oxidoreductase</keyword>
<comment type="similarity">
    <text evidence="1">Belongs to the short-chain dehydrogenases/reductases (SDR) family.</text>
</comment>
<dbReference type="Gene3D" id="3.40.50.720">
    <property type="entry name" value="NAD(P)-binding Rossmann-like Domain"/>
    <property type="match status" value="1"/>
</dbReference>
<dbReference type="PANTHER" id="PTHR43157">
    <property type="entry name" value="PHOSPHATIDYLINOSITOL-GLYCAN BIOSYNTHESIS CLASS F PROTEIN-RELATED"/>
    <property type="match status" value="1"/>
</dbReference>
<evidence type="ECO:0000313" key="4">
    <source>
        <dbReference type="Proteomes" id="UP000540656"/>
    </source>
</evidence>
<dbReference type="PANTHER" id="PTHR43157:SF64">
    <property type="entry name" value="RETINOL DEHYDROGENASE 14"/>
    <property type="match status" value="1"/>
</dbReference>
<dbReference type="AlphaFoldDB" id="A0A7Y9RWN1"/>
<dbReference type="InterPro" id="IPR002347">
    <property type="entry name" value="SDR_fam"/>
</dbReference>
<protein>
    <submittedName>
        <fullName evidence="3">NAD(P)-dependent dehydrogenase (Short-subunit alcohol dehydrogenase family)</fullName>
    </submittedName>
</protein>
<evidence type="ECO:0000256" key="2">
    <source>
        <dbReference type="ARBA" id="ARBA00023002"/>
    </source>
</evidence>
<name>A0A7Y9RWN1_9ACTN</name>
<gene>
    <name evidence="3" type="ORF">BJ980_000533</name>
</gene>
<dbReference type="InterPro" id="IPR036291">
    <property type="entry name" value="NAD(P)-bd_dom_sf"/>
</dbReference>
<keyword evidence="4" id="KW-1185">Reference proteome</keyword>
<accession>A0A7Y9RWN1</accession>